<proteinExistence type="predicted"/>
<dbReference type="Proteomes" id="UP000050525">
    <property type="component" value="Unassembled WGS sequence"/>
</dbReference>
<name>A0A151NZ18_ALLMI</name>
<gene>
    <name evidence="1" type="ORF">Y1Q_0002676</name>
</gene>
<accession>A0A151NZ18</accession>
<comment type="caution">
    <text evidence="1">The sequence shown here is derived from an EMBL/GenBank/DDBJ whole genome shotgun (WGS) entry which is preliminary data.</text>
</comment>
<dbReference type="AlphaFoldDB" id="A0A151NZ18"/>
<evidence type="ECO:0000313" key="2">
    <source>
        <dbReference type="Proteomes" id="UP000050525"/>
    </source>
</evidence>
<organism evidence="1 2">
    <name type="scientific">Alligator mississippiensis</name>
    <name type="common">American alligator</name>
    <dbReference type="NCBI Taxonomy" id="8496"/>
    <lineage>
        <taxon>Eukaryota</taxon>
        <taxon>Metazoa</taxon>
        <taxon>Chordata</taxon>
        <taxon>Craniata</taxon>
        <taxon>Vertebrata</taxon>
        <taxon>Euteleostomi</taxon>
        <taxon>Archelosauria</taxon>
        <taxon>Archosauria</taxon>
        <taxon>Crocodylia</taxon>
        <taxon>Alligatoridae</taxon>
        <taxon>Alligatorinae</taxon>
        <taxon>Alligator</taxon>
    </lineage>
</organism>
<reference evidence="1 2" key="1">
    <citation type="journal article" date="2012" name="Genome Biol.">
        <title>Sequencing three crocodilian genomes to illuminate the evolution of archosaurs and amniotes.</title>
        <authorList>
            <person name="St John J.A."/>
            <person name="Braun E.L."/>
            <person name="Isberg S.R."/>
            <person name="Miles L.G."/>
            <person name="Chong A.Y."/>
            <person name="Gongora J."/>
            <person name="Dalzell P."/>
            <person name="Moran C."/>
            <person name="Bed'hom B."/>
            <person name="Abzhanov A."/>
            <person name="Burgess S.C."/>
            <person name="Cooksey A.M."/>
            <person name="Castoe T.A."/>
            <person name="Crawford N.G."/>
            <person name="Densmore L.D."/>
            <person name="Drew J.C."/>
            <person name="Edwards S.V."/>
            <person name="Faircloth B.C."/>
            <person name="Fujita M.K."/>
            <person name="Greenwold M.J."/>
            <person name="Hoffmann F.G."/>
            <person name="Howard J.M."/>
            <person name="Iguchi T."/>
            <person name="Janes D.E."/>
            <person name="Khan S.Y."/>
            <person name="Kohno S."/>
            <person name="de Koning A.J."/>
            <person name="Lance S.L."/>
            <person name="McCarthy F.M."/>
            <person name="McCormack J.E."/>
            <person name="Merchant M.E."/>
            <person name="Peterson D.G."/>
            <person name="Pollock D.D."/>
            <person name="Pourmand N."/>
            <person name="Raney B.J."/>
            <person name="Roessler K.A."/>
            <person name="Sanford J.R."/>
            <person name="Sawyer R.H."/>
            <person name="Schmidt C.J."/>
            <person name="Triplett E.W."/>
            <person name="Tuberville T.D."/>
            <person name="Venegas-Anaya M."/>
            <person name="Howard J.T."/>
            <person name="Jarvis E.D."/>
            <person name="Guillette L.J.Jr."/>
            <person name="Glenn T.C."/>
            <person name="Green R.E."/>
            <person name="Ray D.A."/>
        </authorList>
    </citation>
    <scope>NUCLEOTIDE SEQUENCE [LARGE SCALE GENOMIC DNA]</scope>
    <source>
        <strain evidence="1">KSC_2009_1</strain>
    </source>
</reference>
<protein>
    <submittedName>
        <fullName evidence="1">Uncharacterized protein</fullName>
    </submittedName>
</protein>
<sequence length="86" mass="9691">MEQAKGLPGAPLWPSPRALSELQAFAIEEMNDRSVRLKKRDFCSISASESFCYMQCLSRVSCWMLVLQLCQNVNGPIQGPNKKILM</sequence>
<dbReference type="EMBL" id="AKHW03001485">
    <property type="protein sequence ID" value="KYO42024.1"/>
    <property type="molecule type" value="Genomic_DNA"/>
</dbReference>
<evidence type="ECO:0000313" key="1">
    <source>
        <dbReference type="EMBL" id="KYO42024.1"/>
    </source>
</evidence>
<keyword evidence="2" id="KW-1185">Reference proteome</keyword>